<sequence length="190" mass="21139">MNCPGHRPYARLILRAARNASLASRTAAAAASRAAAMASRSARAAAAAAAPPAQASMPPRNAPHQYFCSDDCEHLPDDAKTPTDKDLESDEAAFNKERDHAEMARRFKIFRYRAKHVHHCNNRLPPDPEEAAIYHRKRREARLLLSRGEEVSSYDEWYLPMELGPFADGGDPVISEHYKQLLKDGAVQCC</sequence>
<reference evidence="2" key="1">
    <citation type="journal article" date="2012" name="Nat. Biotechnol.">
        <title>Reference genome sequence of the model plant Setaria.</title>
        <authorList>
            <person name="Bennetzen J.L."/>
            <person name="Schmutz J."/>
            <person name="Wang H."/>
            <person name="Percifield R."/>
            <person name="Hawkins J."/>
            <person name="Pontaroli A.C."/>
            <person name="Estep M."/>
            <person name="Feng L."/>
            <person name="Vaughn J.N."/>
            <person name="Grimwood J."/>
            <person name="Jenkins J."/>
            <person name="Barry K."/>
            <person name="Lindquist E."/>
            <person name="Hellsten U."/>
            <person name="Deshpande S."/>
            <person name="Wang X."/>
            <person name="Wu X."/>
            <person name="Mitros T."/>
            <person name="Triplett J."/>
            <person name="Yang X."/>
            <person name="Ye C.Y."/>
            <person name="Mauro-Herrera M."/>
            <person name="Wang L."/>
            <person name="Li P."/>
            <person name="Sharma M."/>
            <person name="Sharma R."/>
            <person name="Ronald P.C."/>
            <person name="Panaud O."/>
            <person name="Kellogg E.A."/>
            <person name="Brutnell T.P."/>
            <person name="Doust A.N."/>
            <person name="Tuskan G.A."/>
            <person name="Rokhsar D."/>
            <person name="Devos K.M."/>
        </authorList>
    </citation>
    <scope>NUCLEOTIDE SEQUENCE [LARGE SCALE GENOMIC DNA]</scope>
    <source>
        <strain evidence="2">Yugu1</strain>
    </source>
</reference>
<gene>
    <name evidence="2" type="ORF">SETIT_7G126800v2</name>
</gene>
<dbReference type="EMBL" id="CM003534">
    <property type="protein sequence ID" value="RCV33986.1"/>
    <property type="molecule type" value="Genomic_DNA"/>
</dbReference>
<feature type="region of interest" description="Disordered" evidence="1">
    <location>
        <begin position="49"/>
        <end position="92"/>
    </location>
</feature>
<reference evidence="2" key="2">
    <citation type="submission" date="2015-07" db="EMBL/GenBank/DDBJ databases">
        <authorList>
            <person name="Noorani M."/>
        </authorList>
    </citation>
    <scope>NUCLEOTIDE SEQUENCE</scope>
    <source>
        <strain evidence="2">Yugu1</strain>
    </source>
</reference>
<accession>A0A368RUT7</accession>
<protein>
    <recommendedName>
        <fullName evidence="3">Cathepsin propeptide inhibitor domain-containing protein</fullName>
    </recommendedName>
</protein>
<evidence type="ECO:0008006" key="3">
    <source>
        <dbReference type="Google" id="ProtNLM"/>
    </source>
</evidence>
<organism evidence="2">
    <name type="scientific">Setaria italica</name>
    <name type="common">Foxtail millet</name>
    <name type="synonym">Panicum italicum</name>
    <dbReference type="NCBI Taxonomy" id="4555"/>
    <lineage>
        <taxon>Eukaryota</taxon>
        <taxon>Viridiplantae</taxon>
        <taxon>Streptophyta</taxon>
        <taxon>Embryophyta</taxon>
        <taxon>Tracheophyta</taxon>
        <taxon>Spermatophyta</taxon>
        <taxon>Magnoliopsida</taxon>
        <taxon>Liliopsida</taxon>
        <taxon>Poales</taxon>
        <taxon>Poaceae</taxon>
        <taxon>PACMAD clade</taxon>
        <taxon>Panicoideae</taxon>
        <taxon>Panicodae</taxon>
        <taxon>Paniceae</taxon>
        <taxon>Cenchrinae</taxon>
        <taxon>Setaria</taxon>
    </lineage>
</organism>
<proteinExistence type="predicted"/>
<dbReference type="OrthoDB" id="678491at2759"/>
<name>A0A368RUT7_SETIT</name>
<dbReference type="AlphaFoldDB" id="A0A368RUT7"/>
<evidence type="ECO:0000256" key="1">
    <source>
        <dbReference type="SAM" id="MobiDB-lite"/>
    </source>
</evidence>
<feature type="compositionally biased region" description="Basic and acidic residues" evidence="1">
    <location>
        <begin position="71"/>
        <end position="86"/>
    </location>
</feature>
<evidence type="ECO:0000313" key="2">
    <source>
        <dbReference type="EMBL" id="RCV33986.1"/>
    </source>
</evidence>